<evidence type="ECO:0000256" key="3">
    <source>
        <dbReference type="ARBA" id="ARBA00009419"/>
    </source>
</evidence>
<dbReference type="EMBL" id="JBBPFD010000009">
    <property type="protein sequence ID" value="KAK7912869.1"/>
    <property type="molecule type" value="Genomic_DNA"/>
</dbReference>
<keyword evidence="6" id="KW-0223">Dioxygenase</keyword>
<dbReference type="Proteomes" id="UP001460270">
    <property type="component" value="Unassembled WGS sequence"/>
</dbReference>
<evidence type="ECO:0000256" key="4">
    <source>
        <dbReference type="ARBA" id="ARBA00022490"/>
    </source>
</evidence>
<evidence type="ECO:0000256" key="2">
    <source>
        <dbReference type="ARBA" id="ARBA00005189"/>
    </source>
</evidence>
<dbReference type="PROSITE" id="PS50095">
    <property type="entry name" value="PLAT"/>
    <property type="match status" value="1"/>
</dbReference>
<keyword evidence="4" id="KW-0963">Cytoplasm</keyword>
<evidence type="ECO:0000259" key="11">
    <source>
        <dbReference type="PROSITE" id="PS50095"/>
    </source>
</evidence>
<evidence type="ECO:0000313" key="14">
    <source>
        <dbReference type="Proteomes" id="UP001460270"/>
    </source>
</evidence>
<keyword evidence="8" id="KW-0443">Lipid metabolism</keyword>
<dbReference type="InterPro" id="IPR001885">
    <property type="entry name" value="LipOase_mml"/>
</dbReference>
<dbReference type="GO" id="GO:0016702">
    <property type="term" value="F:oxidoreductase activity, acting on single donors with incorporation of molecular oxygen, incorporation of two atoms of oxygen"/>
    <property type="evidence" value="ECO:0007669"/>
    <property type="project" value="InterPro"/>
</dbReference>
<accession>A0AAW0P534</accession>
<dbReference type="SUPFAM" id="SSF49723">
    <property type="entry name" value="Lipase/lipooxygenase domain (PLAT/LH2 domain)"/>
    <property type="match status" value="1"/>
</dbReference>
<keyword evidence="7" id="KW-0560">Oxidoreductase</keyword>
<name>A0AAW0P534_9GOBI</name>
<comment type="caution">
    <text evidence="10">Lacks conserved residue(s) required for the propagation of feature annotation.</text>
</comment>
<comment type="similarity">
    <text evidence="3">Belongs to the lipoxygenase family.</text>
</comment>
<keyword evidence="5" id="KW-0479">Metal-binding</keyword>
<gene>
    <name evidence="13" type="ORF">WMY93_013080</name>
</gene>
<comment type="pathway">
    <text evidence="2">Lipid metabolism.</text>
</comment>
<dbReference type="Pfam" id="PF00305">
    <property type="entry name" value="Lipoxygenase"/>
    <property type="match status" value="1"/>
</dbReference>
<dbReference type="InterPro" id="IPR001024">
    <property type="entry name" value="PLAT/LH2_dom"/>
</dbReference>
<dbReference type="InterPro" id="IPR000907">
    <property type="entry name" value="LipOase"/>
</dbReference>
<evidence type="ECO:0000256" key="10">
    <source>
        <dbReference type="PROSITE-ProRule" id="PRU00152"/>
    </source>
</evidence>
<dbReference type="GO" id="GO:0005737">
    <property type="term" value="C:cytoplasm"/>
    <property type="evidence" value="ECO:0007669"/>
    <property type="project" value="UniProtKB-SubCell"/>
</dbReference>
<evidence type="ECO:0000313" key="13">
    <source>
        <dbReference type="EMBL" id="KAK7912869.1"/>
    </source>
</evidence>
<dbReference type="GO" id="GO:0005506">
    <property type="term" value="F:iron ion binding"/>
    <property type="evidence" value="ECO:0007669"/>
    <property type="project" value="InterPro"/>
</dbReference>
<evidence type="ECO:0000256" key="7">
    <source>
        <dbReference type="ARBA" id="ARBA00023002"/>
    </source>
</evidence>
<dbReference type="PANTHER" id="PTHR11771">
    <property type="entry name" value="LIPOXYGENASE"/>
    <property type="match status" value="1"/>
</dbReference>
<dbReference type="Gene3D" id="3.10.450.60">
    <property type="match status" value="1"/>
</dbReference>
<keyword evidence="14" id="KW-1185">Reference proteome</keyword>
<proteinExistence type="inferred from homology"/>
<reference evidence="14" key="1">
    <citation type="submission" date="2024-04" db="EMBL/GenBank/DDBJ databases">
        <title>Salinicola lusitanus LLJ914,a marine bacterium isolated from the Okinawa Trough.</title>
        <authorList>
            <person name="Li J."/>
        </authorList>
    </citation>
    <scope>NUCLEOTIDE SEQUENCE [LARGE SCALE GENOMIC DNA]</scope>
</reference>
<dbReference type="GO" id="GO:0034440">
    <property type="term" value="P:lipid oxidation"/>
    <property type="evidence" value="ECO:0007669"/>
    <property type="project" value="InterPro"/>
</dbReference>
<feature type="domain" description="Lipoxygenase" evidence="12">
    <location>
        <begin position="101"/>
        <end position="372"/>
    </location>
</feature>
<comment type="subcellular location">
    <subcellularLocation>
        <location evidence="1">Cytoplasm</location>
    </subcellularLocation>
</comment>
<evidence type="ECO:0000259" key="12">
    <source>
        <dbReference type="PROSITE" id="PS51393"/>
    </source>
</evidence>
<dbReference type="Pfam" id="PF01477">
    <property type="entry name" value="PLAT"/>
    <property type="match status" value="1"/>
</dbReference>
<dbReference type="Gene3D" id="2.60.60.20">
    <property type="entry name" value="PLAT/LH2 domain"/>
    <property type="match status" value="1"/>
</dbReference>
<dbReference type="AlphaFoldDB" id="A0AAW0P534"/>
<evidence type="ECO:0000256" key="5">
    <source>
        <dbReference type="ARBA" id="ARBA00022723"/>
    </source>
</evidence>
<feature type="site" description="Essential for stabilizing binding to COTL1" evidence="9">
    <location>
        <position position="86"/>
    </location>
</feature>
<protein>
    <submittedName>
        <fullName evidence="13">Uncharacterized protein</fullName>
    </submittedName>
</protein>
<dbReference type="InterPro" id="IPR013819">
    <property type="entry name" value="LipOase_C"/>
</dbReference>
<dbReference type="Gene3D" id="1.20.245.10">
    <property type="entry name" value="Lipoxygenase-1, Domain 5"/>
    <property type="match status" value="1"/>
</dbReference>
<dbReference type="PROSITE" id="PS51393">
    <property type="entry name" value="LIPOXYGENASE_3"/>
    <property type="match status" value="1"/>
</dbReference>
<comment type="caution">
    <text evidence="13">The sequence shown here is derived from an EMBL/GenBank/DDBJ whole genome shotgun (WGS) entry which is preliminary data.</text>
</comment>
<dbReference type="SUPFAM" id="SSF48484">
    <property type="entry name" value="Lipoxigenase"/>
    <property type="match status" value="1"/>
</dbReference>
<dbReference type="InterPro" id="IPR036226">
    <property type="entry name" value="LipOase_C_sf"/>
</dbReference>
<sequence length="372" mass="42750">MDYKVIIHTGNNFNSTTFNKVYIKLVGEHGESVRTQLTGLKGVASFFKGTTSKFSVHTNTDIGKVVLIELDKHPNEKVYVFPIYRWISDVKVHRFREGTALRVLDDTHHLGRYSRELELKERGEDYSWDVYADGLPHCIKTSGPLSLPSEVQFSFTKTTEFLYTASTGITELKLKGLDTEKSQWTNFEEINKVFCNKTTNISEYVKEHWREDAFFGYQFLNGVNPILIRRCTSLPGNFPVTDKIVFPQGHENLRDEMQKGNIFLCDYKNMEGAGTNVIDDKQQYLAAPLVLLHKTPDNELKPVAIQLKQSPSEDNPIFVPTDSEYDWLLAKTFKPAHGPSLHKLLIPHTRYTLQINFLARLLLIQRQEPLHK</sequence>
<evidence type="ECO:0000256" key="6">
    <source>
        <dbReference type="ARBA" id="ARBA00022964"/>
    </source>
</evidence>
<dbReference type="InterPro" id="IPR036392">
    <property type="entry name" value="PLAT/LH2_dom_sf"/>
</dbReference>
<evidence type="ECO:0000256" key="8">
    <source>
        <dbReference type="ARBA" id="ARBA00023098"/>
    </source>
</evidence>
<organism evidence="13 14">
    <name type="scientific">Mugilogobius chulae</name>
    <name type="common">yellowstripe goby</name>
    <dbReference type="NCBI Taxonomy" id="88201"/>
    <lineage>
        <taxon>Eukaryota</taxon>
        <taxon>Metazoa</taxon>
        <taxon>Chordata</taxon>
        <taxon>Craniata</taxon>
        <taxon>Vertebrata</taxon>
        <taxon>Euteleostomi</taxon>
        <taxon>Actinopterygii</taxon>
        <taxon>Neopterygii</taxon>
        <taxon>Teleostei</taxon>
        <taxon>Neoteleostei</taxon>
        <taxon>Acanthomorphata</taxon>
        <taxon>Gobiaria</taxon>
        <taxon>Gobiiformes</taxon>
        <taxon>Gobioidei</taxon>
        <taxon>Gobiidae</taxon>
        <taxon>Gobionellinae</taxon>
        <taxon>Mugilogobius</taxon>
    </lineage>
</organism>
<evidence type="ECO:0000256" key="9">
    <source>
        <dbReference type="PIRSR" id="PIRSR601885-3"/>
    </source>
</evidence>
<evidence type="ECO:0000256" key="1">
    <source>
        <dbReference type="ARBA" id="ARBA00004496"/>
    </source>
</evidence>
<dbReference type="PRINTS" id="PR00467">
    <property type="entry name" value="MAMLPOXGNASE"/>
</dbReference>
<feature type="domain" description="PLAT" evidence="11">
    <location>
        <begin position="1"/>
        <end position="123"/>
    </location>
</feature>